<evidence type="ECO:0000313" key="2">
    <source>
        <dbReference type="Proteomes" id="UP000596742"/>
    </source>
</evidence>
<keyword evidence="2" id="KW-1185">Reference proteome</keyword>
<protein>
    <recommendedName>
        <fullName evidence="3">DUF659 domain-containing protein</fullName>
    </recommendedName>
</protein>
<gene>
    <name evidence="1" type="ORF">MGAL_10B045723</name>
</gene>
<comment type="caution">
    <text evidence="1">The sequence shown here is derived from an EMBL/GenBank/DDBJ whole genome shotgun (WGS) entry which is preliminary data.</text>
</comment>
<dbReference type="SUPFAM" id="SSF53098">
    <property type="entry name" value="Ribonuclease H-like"/>
    <property type="match status" value="1"/>
</dbReference>
<dbReference type="Proteomes" id="UP000596742">
    <property type="component" value="Unassembled WGS sequence"/>
</dbReference>
<dbReference type="AlphaFoldDB" id="A0A8B6DGS3"/>
<evidence type="ECO:0008006" key="3">
    <source>
        <dbReference type="Google" id="ProtNLM"/>
    </source>
</evidence>
<name>A0A8B6DGS3_MYTGA</name>
<dbReference type="InterPro" id="IPR012337">
    <property type="entry name" value="RNaseH-like_sf"/>
</dbReference>
<dbReference type="EMBL" id="UYJE01003375">
    <property type="protein sequence ID" value="VDI18757.1"/>
    <property type="molecule type" value="Genomic_DNA"/>
</dbReference>
<organism evidence="1 2">
    <name type="scientific">Mytilus galloprovincialis</name>
    <name type="common">Mediterranean mussel</name>
    <dbReference type="NCBI Taxonomy" id="29158"/>
    <lineage>
        <taxon>Eukaryota</taxon>
        <taxon>Metazoa</taxon>
        <taxon>Spiralia</taxon>
        <taxon>Lophotrochozoa</taxon>
        <taxon>Mollusca</taxon>
        <taxon>Bivalvia</taxon>
        <taxon>Autobranchia</taxon>
        <taxon>Pteriomorphia</taxon>
        <taxon>Mytilida</taxon>
        <taxon>Mytiloidea</taxon>
        <taxon>Mytilidae</taxon>
        <taxon>Mytilinae</taxon>
        <taxon>Mytilus</taxon>
    </lineage>
</organism>
<proteinExistence type="predicted"/>
<evidence type="ECO:0000313" key="1">
    <source>
        <dbReference type="EMBL" id="VDI18757.1"/>
    </source>
</evidence>
<dbReference type="PANTHER" id="PTHR47501">
    <property type="entry name" value="TRANSPOSASE-RELATED"/>
    <property type="match status" value="1"/>
</dbReference>
<sequence length="142" mass="16263">MLSCKRLKGKHTAGHIRYRETLAVFKIADKICTIVTDNASNMMKAFKTSLPGFEDTTDDGDSGNDKPEDIDCDDENEDQFVHLPKHFRCYAYSLQQVLKDNLNDCTSHISTVIAKLSFLLEDQFIQMKISYKLQTLRVRLPN</sequence>
<reference evidence="1" key="1">
    <citation type="submission" date="2018-11" db="EMBL/GenBank/DDBJ databases">
        <authorList>
            <person name="Alioto T."/>
            <person name="Alioto T."/>
        </authorList>
    </citation>
    <scope>NUCLEOTIDE SEQUENCE</scope>
</reference>
<dbReference type="OrthoDB" id="10046233at2759"/>
<accession>A0A8B6DGS3</accession>